<organism evidence="1 2">
    <name type="scientific">Methylovulum psychrotolerans</name>
    <dbReference type="NCBI Taxonomy" id="1704499"/>
    <lineage>
        <taxon>Bacteria</taxon>
        <taxon>Pseudomonadati</taxon>
        <taxon>Pseudomonadota</taxon>
        <taxon>Gammaproteobacteria</taxon>
        <taxon>Methylococcales</taxon>
        <taxon>Methylococcaceae</taxon>
        <taxon>Methylovulum</taxon>
    </lineage>
</organism>
<comment type="caution">
    <text evidence="1">The sequence shown here is derived from an EMBL/GenBank/DDBJ whole genome shotgun (WGS) entry which is preliminary data.</text>
</comment>
<protein>
    <submittedName>
        <fullName evidence="1">Uncharacterized protein</fullName>
    </submittedName>
</protein>
<proteinExistence type="predicted"/>
<accession>A0A2S5CL74</accession>
<evidence type="ECO:0000313" key="1">
    <source>
        <dbReference type="EMBL" id="POZ51507.1"/>
    </source>
</evidence>
<dbReference type="Proteomes" id="UP000237423">
    <property type="component" value="Unassembled WGS sequence"/>
</dbReference>
<sequence>MTTLGISRLFLLFATVWLTGCWMLEKVVLMPESHSKIPFNTVLINKEVLDAVALAIKDVGARDSDEKIPYLDLSGAIKDVGVRDWDEQITYLDVSEGTLETGYFRKSNIAGIRTRVQIERDDKVIVIVVKGAGPYYSELPIEEGRRLLQAALIRRLAEAVAKER</sequence>
<dbReference type="RefSeq" id="WP_146054572.1">
    <property type="nucleotide sequence ID" value="NZ_PGFZ01000005.1"/>
</dbReference>
<dbReference type="AlphaFoldDB" id="A0A2S5CL74"/>
<dbReference type="EMBL" id="PGFZ01000005">
    <property type="protein sequence ID" value="POZ51507.1"/>
    <property type="molecule type" value="Genomic_DNA"/>
</dbReference>
<gene>
    <name evidence="1" type="ORF">AADEFJLK_02373</name>
</gene>
<name>A0A2S5CL74_9GAMM</name>
<evidence type="ECO:0000313" key="2">
    <source>
        <dbReference type="Proteomes" id="UP000237423"/>
    </source>
</evidence>
<reference evidence="1 2" key="1">
    <citation type="submission" date="2017-11" db="EMBL/GenBank/DDBJ databases">
        <title>Draft Genome Sequence of Methylobacter psychrotolerans Sph1T, an Obligate Methanotroph from Low-Temperature Environments.</title>
        <authorList>
            <person name="Oshkin I.Y."/>
            <person name="Miroshnikov K."/>
            <person name="Belova S.E."/>
            <person name="Korzhenkov A."/>
            <person name="Toshchakov S.V."/>
            <person name="Dedysh S.N."/>
        </authorList>
    </citation>
    <scope>NUCLEOTIDE SEQUENCE [LARGE SCALE GENOMIC DNA]</scope>
    <source>
        <strain evidence="1 2">Sph1</strain>
    </source>
</reference>